<dbReference type="Gene3D" id="3.30.200.20">
    <property type="entry name" value="Phosphorylase Kinase, domain 1"/>
    <property type="match status" value="1"/>
</dbReference>
<keyword evidence="2" id="KW-0723">Serine/threonine-protein kinase</keyword>
<feature type="binding site" evidence="8">
    <location>
        <position position="317"/>
    </location>
    <ligand>
        <name>ATP</name>
        <dbReference type="ChEBI" id="CHEBI:30616"/>
    </ligand>
</feature>
<evidence type="ECO:0000259" key="10">
    <source>
        <dbReference type="PROSITE" id="PS50011"/>
    </source>
</evidence>
<reference evidence="11" key="1">
    <citation type="submission" date="2022-07" db="EMBL/GenBank/DDBJ databases">
        <title>Phylogenomic reconstructions and comparative analyses of Kickxellomycotina fungi.</title>
        <authorList>
            <person name="Reynolds N.K."/>
            <person name="Stajich J.E."/>
            <person name="Barry K."/>
            <person name="Grigoriev I.V."/>
            <person name="Crous P."/>
            <person name="Smith M.E."/>
        </authorList>
    </citation>
    <scope>NUCLEOTIDE SEQUENCE</scope>
    <source>
        <strain evidence="11">NBRC 105413</strain>
    </source>
</reference>
<feature type="compositionally biased region" description="Low complexity" evidence="9">
    <location>
        <begin position="104"/>
        <end position="122"/>
    </location>
</feature>
<organism evidence="11 12">
    <name type="scientific">Coemansia asiatica</name>
    <dbReference type="NCBI Taxonomy" id="1052880"/>
    <lineage>
        <taxon>Eukaryota</taxon>
        <taxon>Fungi</taxon>
        <taxon>Fungi incertae sedis</taxon>
        <taxon>Zoopagomycota</taxon>
        <taxon>Kickxellomycotina</taxon>
        <taxon>Kickxellomycetes</taxon>
        <taxon>Kickxellales</taxon>
        <taxon>Kickxellaceae</taxon>
        <taxon>Coemansia</taxon>
    </lineage>
</organism>
<feature type="compositionally biased region" description="Basic and acidic residues" evidence="9">
    <location>
        <begin position="126"/>
        <end position="137"/>
    </location>
</feature>
<accession>A0A9W7XPD3</accession>
<keyword evidence="6 8" id="KW-0067">ATP-binding</keyword>
<dbReference type="SUPFAM" id="SSF56112">
    <property type="entry name" value="Protein kinase-like (PK-like)"/>
    <property type="match status" value="1"/>
</dbReference>
<dbReference type="GO" id="GO:0004674">
    <property type="term" value="F:protein serine/threonine kinase activity"/>
    <property type="evidence" value="ECO:0007669"/>
    <property type="project" value="UniProtKB-KW"/>
</dbReference>
<feature type="region of interest" description="Disordered" evidence="9">
    <location>
        <begin position="1"/>
        <end position="78"/>
    </location>
</feature>
<dbReference type="InterPro" id="IPR050494">
    <property type="entry name" value="Ser_Thr_dual-spec_kinase"/>
</dbReference>
<dbReference type="PANTHER" id="PTHR24058">
    <property type="entry name" value="DUAL SPECIFICITY PROTEIN KINASE"/>
    <property type="match status" value="1"/>
</dbReference>
<keyword evidence="5" id="KW-0418">Kinase</keyword>
<feature type="compositionally biased region" description="Polar residues" evidence="9">
    <location>
        <begin position="47"/>
        <end position="56"/>
    </location>
</feature>
<dbReference type="InterPro" id="IPR008271">
    <property type="entry name" value="Ser/Thr_kinase_AS"/>
</dbReference>
<feature type="region of interest" description="Disordered" evidence="9">
    <location>
        <begin position="174"/>
        <end position="215"/>
    </location>
</feature>
<proteinExistence type="inferred from homology"/>
<dbReference type="InterPro" id="IPR000719">
    <property type="entry name" value="Prot_kinase_dom"/>
</dbReference>
<evidence type="ECO:0000256" key="8">
    <source>
        <dbReference type="PROSITE-ProRule" id="PRU10141"/>
    </source>
</evidence>
<keyword evidence="4 8" id="KW-0547">Nucleotide-binding</keyword>
<dbReference type="AlphaFoldDB" id="A0A9W7XPD3"/>
<sequence>MDRNLDVDHEEGEIVLQTAGTAHADQSRDRSPKRTTSRAKVDDSQKRTTVNKTSASLEAKKQENKEYVFDSPIVKDDDAEVDRLREERRRRRNQIIEKYSQALNNNAIESSNSSSPKTSGNSAQKLEPELELERRGEVASTSGGTRVSAAKYDQNADPNADDLRRRMALEMKIATKSTDRQGISSSNGSLNAKNAGKSNANSNAQGESDDEFDMFADDDDDEEAAIAPEPRKVSAAAAAIAIATAKGSLIGANVGVSLATASTMVDNWDDPEGYYRMIVGELLDGRYLVQSLLGQGVFSSVVKAVDKQNNDAPVAIKIIRQSEMMHKAGLKEQRILERLQSADPEGKMHVVWLLGSFLHRGHLCLCFELMSLNLREIVRKYGRNSGLSLQAVRIYGSQLLLALDLLRRCEVVHGDIKPDNCFVSDQRNNVKLGDLGSACDISECEITPYLVSRYYRAPEIILGLAYDQAIDMWSFGTTLFELYTGQIMFPGRSNNHMLQLMMEARGPFPSKMLRKGQLWQQHFEDNGGGVMDLVVCPTDGSEVVQRVCIARPTRDIKKRILEATPPSSSSEEVQLALRLAGLLERCLELNPEKRITPVDALCHPFFR</sequence>
<feature type="compositionally biased region" description="Polar residues" evidence="9">
    <location>
        <begin position="180"/>
        <end position="190"/>
    </location>
</feature>
<dbReference type="GO" id="GO:0005524">
    <property type="term" value="F:ATP binding"/>
    <property type="evidence" value="ECO:0007669"/>
    <property type="project" value="UniProtKB-UniRule"/>
</dbReference>
<dbReference type="PROSITE" id="PS00108">
    <property type="entry name" value="PROTEIN_KINASE_ST"/>
    <property type="match status" value="1"/>
</dbReference>
<feature type="compositionally biased region" description="Low complexity" evidence="9">
    <location>
        <begin position="191"/>
        <end position="204"/>
    </location>
</feature>
<dbReference type="EC" id="2.7.11.1" evidence="1"/>
<feature type="region of interest" description="Disordered" evidence="9">
    <location>
        <begin position="102"/>
        <end position="161"/>
    </location>
</feature>
<evidence type="ECO:0000313" key="12">
    <source>
        <dbReference type="Proteomes" id="UP001145021"/>
    </source>
</evidence>
<evidence type="ECO:0000256" key="1">
    <source>
        <dbReference type="ARBA" id="ARBA00012513"/>
    </source>
</evidence>
<comment type="similarity">
    <text evidence="7">Belongs to the protein kinase superfamily. CMGC Ser/Thr protein kinase family.</text>
</comment>
<dbReference type="GO" id="GO:1990904">
    <property type="term" value="C:ribonucleoprotein complex"/>
    <property type="evidence" value="ECO:0007669"/>
    <property type="project" value="UniProtKB-KW"/>
</dbReference>
<evidence type="ECO:0000256" key="6">
    <source>
        <dbReference type="ARBA" id="ARBA00022840"/>
    </source>
</evidence>
<dbReference type="Gene3D" id="1.10.510.10">
    <property type="entry name" value="Transferase(Phosphotransferase) domain 1"/>
    <property type="match status" value="1"/>
</dbReference>
<evidence type="ECO:0000256" key="7">
    <source>
        <dbReference type="ARBA" id="ARBA00023596"/>
    </source>
</evidence>
<dbReference type="Proteomes" id="UP001145021">
    <property type="component" value="Unassembled WGS sequence"/>
</dbReference>
<feature type="domain" description="Protein kinase" evidence="10">
    <location>
        <begin position="287"/>
        <end position="606"/>
    </location>
</feature>
<keyword evidence="11" id="KW-0687">Ribonucleoprotein</keyword>
<name>A0A9W7XPD3_9FUNG</name>
<dbReference type="EMBL" id="JANBOH010000024">
    <property type="protein sequence ID" value="KAJ1647627.1"/>
    <property type="molecule type" value="Genomic_DNA"/>
</dbReference>
<dbReference type="Pfam" id="PF00069">
    <property type="entry name" value="Pkinase"/>
    <property type="match status" value="1"/>
</dbReference>
<evidence type="ECO:0000256" key="2">
    <source>
        <dbReference type="ARBA" id="ARBA00022527"/>
    </source>
</evidence>
<dbReference type="FunFam" id="1.10.510.10:FF:000078">
    <property type="entry name" value="Serine/threonine-protein kinase PRP4 homolog"/>
    <property type="match status" value="1"/>
</dbReference>
<evidence type="ECO:0000256" key="4">
    <source>
        <dbReference type="ARBA" id="ARBA00022741"/>
    </source>
</evidence>
<evidence type="ECO:0000256" key="3">
    <source>
        <dbReference type="ARBA" id="ARBA00022679"/>
    </source>
</evidence>
<dbReference type="InterPro" id="IPR017441">
    <property type="entry name" value="Protein_kinase_ATP_BS"/>
</dbReference>
<protein>
    <recommendedName>
        <fullName evidence="1">non-specific serine/threonine protein kinase</fullName>
        <ecNumber evidence="1">2.7.11.1</ecNumber>
    </recommendedName>
</protein>
<dbReference type="SMART" id="SM00220">
    <property type="entry name" value="S_TKc"/>
    <property type="match status" value="1"/>
</dbReference>
<keyword evidence="3 11" id="KW-0808">Transferase</keyword>
<keyword evidence="12" id="KW-1185">Reference proteome</keyword>
<feature type="compositionally biased region" description="Basic and acidic residues" evidence="9">
    <location>
        <begin position="58"/>
        <end position="78"/>
    </location>
</feature>
<dbReference type="PROSITE" id="PS50011">
    <property type="entry name" value="PROTEIN_KINASE_DOM"/>
    <property type="match status" value="1"/>
</dbReference>
<dbReference type="InterPro" id="IPR011009">
    <property type="entry name" value="Kinase-like_dom_sf"/>
</dbReference>
<dbReference type="PANTHER" id="PTHR24058:SF103">
    <property type="entry name" value="SERINE_THREONINE-PROTEIN KINASE PRP4 HOMOLOG"/>
    <property type="match status" value="1"/>
</dbReference>
<evidence type="ECO:0000313" key="11">
    <source>
        <dbReference type="EMBL" id="KAJ1647627.1"/>
    </source>
</evidence>
<comment type="caution">
    <text evidence="11">The sequence shown here is derived from an EMBL/GenBank/DDBJ whole genome shotgun (WGS) entry which is preliminary data.</text>
</comment>
<gene>
    <name evidence="11" type="primary">PRP4</name>
    <name evidence="11" type="ORF">LPJ64_001006</name>
</gene>
<evidence type="ECO:0000256" key="5">
    <source>
        <dbReference type="ARBA" id="ARBA00022777"/>
    </source>
</evidence>
<dbReference type="PROSITE" id="PS00107">
    <property type="entry name" value="PROTEIN_KINASE_ATP"/>
    <property type="match status" value="1"/>
</dbReference>
<evidence type="ECO:0000256" key="9">
    <source>
        <dbReference type="SAM" id="MobiDB-lite"/>
    </source>
</evidence>